<gene>
    <name evidence="2" type="ORF">KUH32_07005</name>
</gene>
<evidence type="ECO:0000313" key="3">
    <source>
        <dbReference type="Proteomes" id="UP001166293"/>
    </source>
</evidence>
<keyword evidence="2" id="KW-0808">Transferase</keyword>
<evidence type="ECO:0000313" key="2">
    <source>
        <dbReference type="EMBL" id="MBV2359516.1"/>
    </source>
</evidence>
<keyword evidence="2" id="KW-0489">Methyltransferase</keyword>
<organism evidence="2 3">
    <name type="scientific">Thalassococcus arenae</name>
    <dbReference type="NCBI Taxonomy" id="2851652"/>
    <lineage>
        <taxon>Bacteria</taxon>
        <taxon>Pseudomonadati</taxon>
        <taxon>Pseudomonadota</taxon>
        <taxon>Alphaproteobacteria</taxon>
        <taxon>Rhodobacterales</taxon>
        <taxon>Roseobacteraceae</taxon>
        <taxon>Thalassococcus</taxon>
    </lineage>
</organism>
<dbReference type="GO" id="GO:0008168">
    <property type="term" value="F:methyltransferase activity"/>
    <property type="evidence" value="ECO:0007669"/>
    <property type="project" value="UniProtKB-KW"/>
</dbReference>
<accession>A0ABS6N682</accession>
<dbReference type="Proteomes" id="UP001166293">
    <property type="component" value="Unassembled WGS sequence"/>
</dbReference>
<keyword evidence="3" id="KW-1185">Reference proteome</keyword>
<proteinExistence type="predicted"/>
<dbReference type="PANTHER" id="PTHR34203">
    <property type="entry name" value="METHYLTRANSFERASE, FKBM FAMILY PROTEIN"/>
    <property type="match status" value="1"/>
</dbReference>
<protein>
    <submittedName>
        <fullName evidence="2">FkbM family methyltransferase</fullName>
    </submittedName>
</protein>
<feature type="domain" description="Methyltransferase FkbM" evidence="1">
    <location>
        <begin position="77"/>
        <end position="217"/>
    </location>
</feature>
<reference evidence="2" key="1">
    <citation type="submission" date="2021-06" db="EMBL/GenBank/DDBJ databases">
        <title>Thalassococcus sp. CAU 1522 isolated from sea sand, Republic of Korea.</title>
        <authorList>
            <person name="Kim W."/>
        </authorList>
    </citation>
    <scope>NUCLEOTIDE SEQUENCE</scope>
    <source>
        <strain evidence="2">CAU 1522</strain>
    </source>
</reference>
<dbReference type="GO" id="GO:0032259">
    <property type="term" value="P:methylation"/>
    <property type="evidence" value="ECO:0007669"/>
    <property type="project" value="UniProtKB-KW"/>
</dbReference>
<dbReference type="NCBIfam" id="TIGR01444">
    <property type="entry name" value="fkbM_fam"/>
    <property type="match status" value="1"/>
</dbReference>
<dbReference type="InterPro" id="IPR052514">
    <property type="entry name" value="SAM-dependent_MTase"/>
</dbReference>
<dbReference type="PANTHER" id="PTHR34203:SF15">
    <property type="entry name" value="SLL1173 PROTEIN"/>
    <property type="match status" value="1"/>
</dbReference>
<name>A0ABS6N682_9RHOB</name>
<evidence type="ECO:0000259" key="1">
    <source>
        <dbReference type="Pfam" id="PF05050"/>
    </source>
</evidence>
<dbReference type="EMBL" id="JAHRWL010000001">
    <property type="protein sequence ID" value="MBV2359516.1"/>
    <property type="molecule type" value="Genomic_DNA"/>
</dbReference>
<dbReference type="InterPro" id="IPR006342">
    <property type="entry name" value="FkbM_mtfrase"/>
</dbReference>
<comment type="caution">
    <text evidence="2">The sequence shown here is derived from an EMBL/GenBank/DDBJ whole genome shotgun (WGS) entry which is preliminary data.</text>
</comment>
<dbReference type="RefSeq" id="WP_217777319.1">
    <property type="nucleotide sequence ID" value="NZ_JAHRWL010000001.1"/>
</dbReference>
<sequence length="259" mass="28152">MNECVATEHLEHITLTDGPAPEVDHLLASNRYGSYCIPRAFLRREVPTMLRAGQVYEPETLAFLRRHLGTGDIVTGGAFVGDFLPALHEVLAPGTLLHTFEPFPDSFDAAAYTCRLNGLDRVILHRCAVGAQASILPLAISRGAQKKSLAAGMHILRDEDDGERHEKISVPVLTIDALVPDTRRVSVLHLDVEGHETEALRGAARLLATNKPLVLLEGDRPANLREYIAALDALAPDAKYTFAGAIEKNAIFRPMAALA</sequence>
<dbReference type="Pfam" id="PF05050">
    <property type="entry name" value="Methyltransf_21"/>
    <property type="match status" value="1"/>
</dbReference>